<feature type="transmembrane region" description="Helical" evidence="9">
    <location>
        <begin position="333"/>
        <end position="358"/>
    </location>
</feature>
<protein>
    <recommendedName>
        <fullName evidence="10">Maltose/maltodextrin transport system permease protein</fullName>
    </recommendedName>
</protein>
<feature type="transmembrane region" description="Helical" evidence="9">
    <location>
        <begin position="124"/>
        <end position="144"/>
    </location>
</feature>
<organism evidence="12 13">
    <name type="scientific">Arcanobacterium wilhelmae</name>
    <dbReference type="NCBI Taxonomy" id="1803177"/>
    <lineage>
        <taxon>Bacteria</taxon>
        <taxon>Bacillati</taxon>
        <taxon>Actinomycetota</taxon>
        <taxon>Actinomycetes</taxon>
        <taxon>Actinomycetales</taxon>
        <taxon>Actinomycetaceae</taxon>
        <taxon>Arcanobacterium</taxon>
    </lineage>
</organism>
<evidence type="ECO:0000256" key="8">
    <source>
        <dbReference type="ARBA" id="ARBA00023136"/>
    </source>
</evidence>
<feature type="transmembrane region" description="Helical" evidence="9">
    <location>
        <begin position="241"/>
        <end position="268"/>
    </location>
</feature>
<reference evidence="12 13" key="1">
    <citation type="submission" date="2023-07" db="EMBL/GenBank/DDBJ databases">
        <title>Sequencing the genomes of 1000 actinobacteria strains.</title>
        <authorList>
            <person name="Klenk H.-P."/>
        </authorList>
    </citation>
    <scope>NUCLEOTIDE SEQUENCE [LARGE SCALE GENOMIC DNA]</scope>
    <source>
        <strain evidence="12 13">DSM 102162</strain>
    </source>
</reference>
<keyword evidence="3 9" id="KW-0813">Transport</keyword>
<evidence type="ECO:0000313" key="12">
    <source>
        <dbReference type="EMBL" id="MDP9800489.1"/>
    </source>
</evidence>
<evidence type="ECO:0000256" key="6">
    <source>
        <dbReference type="ARBA" id="ARBA00022692"/>
    </source>
</evidence>
<comment type="caution">
    <text evidence="12">The sequence shown here is derived from an EMBL/GenBank/DDBJ whole genome shotgun (WGS) entry which is preliminary data.</text>
</comment>
<keyword evidence="7 9" id="KW-1133">Transmembrane helix</keyword>
<keyword evidence="4 10" id="KW-1003">Cell membrane</keyword>
<feature type="transmembrane region" description="Helical" evidence="9">
    <location>
        <begin position="280"/>
        <end position="300"/>
    </location>
</feature>
<comment type="similarity">
    <text evidence="2 10">Belongs to the binding-protein-dependent transport system permease family. MalFG subfamily.</text>
</comment>
<dbReference type="Gene3D" id="1.10.3720.10">
    <property type="entry name" value="MetI-like"/>
    <property type="match status" value="1"/>
</dbReference>
<dbReference type="SUPFAM" id="SSF160964">
    <property type="entry name" value="MalF N-terminal region-like"/>
    <property type="match status" value="1"/>
</dbReference>
<dbReference type="InterPro" id="IPR000515">
    <property type="entry name" value="MetI-like"/>
</dbReference>
<evidence type="ECO:0000256" key="4">
    <source>
        <dbReference type="ARBA" id="ARBA00022475"/>
    </source>
</evidence>
<evidence type="ECO:0000256" key="2">
    <source>
        <dbReference type="ARBA" id="ARBA00009047"/>
    </source>
</evidence>
<accession>A0ABT9N9V4</accession>
<dbReference type="EMBL" id="JAUSQW010000001">
    <property type="protein sequence ID" value="MDP9800489.1"/>
    <property type="molecule type" value="Genomic_DNA"/>
</dbReference>
<comment type="subcellular location">
    <subcellularLocation>
        <location evidence="1 9">Cell membrane</location>
        <topology evidence="1 9">Multi-pass membrane protein</topology>
    </subcellularLocation>
</comment>
<dbReference type="Pfam" id="PF00528">
    <property type="entry name" value="BPD_transp_1"/>
    <property type="match status" value="1"/>
</dbReference>
<dbReference type="RefSeq" id="WP_278057864.1">
    <property type="nucleotide sequence ID" value="NZ_CP121247.1"/>
</dbReference>
<feature type="transmembrane region" description="Helical" evidence="9">
    <location>
        <begin position="379"/>
        <end position="397"/>
    </location>
</feature>
<evidence type="ECO:0000256" key="9">
    <source>
        <dbReference type="RuleBase" id="RU363032"/>
    </source>
</evidence>
<name>A0ABT9N9V4_9ACTO</name>
<dbReference type="CDD" id="cd06261">
    <property type="entry name" value="TM_PBP2"/>
    <property type="match status" value="1"/>
</dbReference>
<evidence type="ECO:0000256" key="1">
    <source>
        <dbReference type="ARBA" id="ARBA00004651"/>
    </source>
</evidence>
<keyword evidence="13" id="KW-1185">Reference proteome</keyword>
<evidence type="ECO:0000259" key="11">
    <source>
        <dbReference type="PROSITE" id="PS50928"/>
    </source>
</evidence>
<feature type="domain" description="ABC transmembrane type-1" evidence="11">
    <location>
        <begin position="246"/>
        <end position="466"/>
    </location>
</feature>
<keyword evidence="6 9" id="KW-0812">Transmembrane</keyword>
<keyword evidence="8 9" id="KW-0472">Membrane</keyword>
<evidence type="ECO:0000256" key="3">
    <source>
        <dbReference type="ARBA" id="ARBA00022448"/>
    </source>
</evidence>
<dbReference type="Proteomes" id="UP001235966">
    <property type="component" value="Unassembled WGS sequence"/>
</dbReference>
<keyword evidence="5 10" id="KW-0762">Sugar transport</keyword>
<dbReference type="InterPro" id="IPR035906">
    <property type="entry name" value="MetI-like_sf"/>
</dbReference>
<evidence type="ECO:0000313" key="13">
    <source>
        <dbReference type="Proteomes" id="UP001235966"/>
    </source>
</evidence>
<evidence type="ECO:0000256" key="5">
    <source>
        <dbReference type="ARBA" id="ARBA00022597"/>
    </source>
</evidence>
<comment type="function">
    <text evidence="10">Part of the ABC transporter complex MalEFGK involved in maltose/maltodextrin import. Probably responsible for the translocation of the substrate across the membrane.</text>
</comment>
<sequence length="480" mass="53644">MLDVAPETKDIVPEVQPPVSKREMKLRKKLGKDYVGPSPYRVSKALREGSIYTKLSAVVFGLGNLVHKQYVKGIGLLALEVLFITYMITSGFSYLAALPGLGDSEQKRVLVDGYWEYTDGDSSVLILLYGVATVVLCLLFAYLWTVSVSSAYKAEVDQKKYGRSMSAMDDFRTLLDTKAHQLLMFLPTLGILTFTVLPLIFMISMAFTNYDHKHLVLFDWVGLDTFGAVFSNAGGDVNLRIFLSVLAWTLVWAFFATFLNFFAGLFMAMLINRKTTRGKGFWRAAFSMSIAVPQFVSLLVMNTMLQPQGAINRLLLDWGWIDHALPFFTDATWARVTVIVVNLWVGIPYTIMQITGILQNIPEDQYEAAKLDGANSWQIFTKITMPYIIFVLTPYLITTFTGNVNNFNVIYLLSGGAPVPIGDSAGKTDLLITWLYKLTVDKNDYSLGAVIGILTFVVLAVVSLITYRNSGSYKNEEAFR</sequence>
<feature type="transmembrane region" description="Helical" evidence="9">
    <location>
        <begin position="445"/>
        <end position="467"/>
    </location>
</feature>
<dbReference type="PANTHER" id="PTHR47314:SF1">
    <property type="entry name" value="MALTOSE_MALTODEXTRIN TRANSPORT SYSTEM PERMEASE PROTEIN MALF"/>
    <property type="match status" value="1"/>
</dbReference>
<evidence type="ECO:0000256" key="7">
    <source>
        <dbReference type="ARBA" id="ARBA00022989"/>
    </source>
</evidence>
<dbReference type="PANTHER" id="PTHR47314">
    <property type="entry name" value="MALTOSE/MALTODEXTRIN TRANSPORT SYSTEM PERMEASE PROTEIN MALF"/>
    <property type="match status" value="1"/>
</dbReference>
<gene>
    <name evidence="12" type="ORF">J2S49_000565</name>
</gene>
<evidence type="ECO:0000256" key="10">
    <source>
        <dbReference type="RuleBase" id="RU367050"/>
    </source>
</evidence>
<dbReference type="SUPFAM" id="SSF161098">
    <property type="entry name" value="MetI-like"/>
    <property type="match status" value="1"/>
</dbReference>
<feature type="transmembrane region" description="Helical" evidence="9">
    <location>
        <begin position="182"/>
        <end position="207"/>
    </location>
</feature>
<proteinExistence type="inferred from homology"/>
<feature type="transmembrane region" description="Helical" evidence="9">
    <location>
        <begin position="74"/>
        <end position="97"/>
    </location>
</feature>
<dbReference type="PROSITE" id="PS50928">
    <property type="entry name" value="ABC_TM1"/>
    <property type="match status" value="1"/>
</dbReference>